<accession>A0AAD4MEX4</accession>
<name>A0AAD4MEX4_9BILA</name>
<sequence length="67" mass="7605">MWCIYAQPMSGIWESRQSTRHPTYRLVSEPVCHPVSGNCSDRLLITSNKNIEIDMYEAIKMAAGYGP</sequence>
<protein>
    <submittedName>
        <fullName evidence="1">Uncharacterized protein</fullName>
    </submittedName>
</protein>
<reference evidence="1" key="1">
    <citation type="submission" date="2022-01" db="EMBL/GenBank/DDBJ databases">
        <title>Genome Sequence Resource for Two Populations of Ditylenchus destructor, the Migratory Endoparasitic Phytonematode.</title>
        <authorList>
            <person name="Zhang H."/>
            <person name="Lin R."/>
            <person name="Xie B."/>
        </authorList>
    </citation>
    <scope>NUCLEOTIDE SEQUENCE</scope>
    <source>
        <strain evidence="1">BazhouSP</strain>
    </source>
</reference>
<gene>
    <name evidence="1" type="ORF">DdX_22022</name>
</gene>
<proteinExistence type="predicted"/>
<dbReference type="Proteomes" id="UP001201812">
    <property type="component" value="Unassembled WGS sequence"/>
</dbReference>
<keyword evidence="2" id="KW-1185">Reference proteome</keyword>
<comment type="caution">
    <text evidence="1">The sequence shown here is derived from an EMBL/GenBank/DDBJ whole genome shotgun (WGS) entry which is preliminary data.</text>
</comment>
<dbReference type="EMBL" id="JAKKPZ010000980">
    <property type="protein sequence ID" value="KAI1691208.1"/>
    <property type="molecule type" value="Genomic_DNA"/>
</dbReference>
<evidence type="ECO:0000313" key="1">
    <source>
        <dbReference type="EMBL" id="KAI1691208.1"/>
    </source>
</evidence>
<evidence type="ECO:0000313" key="2">
    <source>
        <dbReference type="Proteomes" id="UP001201812"/>
    </source>
</evidence>
<organism evidence="1 2">
    <name type="scientific">Ditylenchus destructor</name>
    <dbReference type="NCBI Taxonomy" id="166010"/>
    <lineage>
        <taxon>Eukaryota</taxon>
        <taxon>Metazoa</taxon>
        <taxon>Ecdysozoa</taxon>
        <taxon>Nematoda</taxon>
        <taxon>Chromadorea</taxon>
        <taxon>Rhabditida</taxon>
        <taxon>Tylenchina</taxon>
        <taxon>Tylenchomorpha</taxon>
        <taxon>Sphaerularioidea</taxon>
        <taxon>Anguinidae</taxon>
        <taxon>Anguininae</taxon>
        <taxon>Ditylenchus</taxon>
    </lineage>
</organism>
<dbReference type="AlphaFoldDB" id="A0AAD4MEX4"/>